<accession>A0ABQ3A2B2</accession>
<comment type="caution">
    <text evidence="4">The sequence shown here is derived from an EMBL/GenBank/DDBJ whole genome shotgun (WGS) entry which is preliminary data.</text>
</comment>
<dbReference type="GeneID" id="96290469"/>
<evidence type="ECO:0008006" key="6">
    <source>
        <dbReference type="Google" id="ProtNLM"/>
    </source>
</evidence>
<dbReference type="RefSeq" id="WP_229892462.1">
    <property type="nucleotide sequence ID" value="NZ_BMUU01000003.1"/>
</dbReference>
<evidence type="ECO:0000313" key="4">
    <source>
        <dbReference type="EMBL" id="GGY30048.1"/>
    </source>
</evidence>
<dbReference type="Pfam" id="PF13517">
    <property type="entry name" value="FG-GAP_3"/>
    <property type="match status" value="1"/>
</dbReference>
<dbReference type="InterPro" id="IPR028994">
    <property type="entry name" value="Integrin_alpha_N"/>
</dbReference>
<protein>
    <recommendedName>
        <fullName evidence="6">VCBS repeat-containing protein</fullName>
    </recommendedName>
</protein>
<evidence type="ECO:0000256" key="2">
    <source>
        <dbReference type="SAM" id="MobiDB-lite"/>
    </source>
</evidence>
<gene>
    <name evidence="4" type="ORF">GCM10010326_25000</name>
</gene>
<dbReference type="PANTHER" id="PTHR44103">
    <property type="entry name" value="PROPROTEIN CONVERTASE P"/>
    <property type="match status" value="1"/>
</dbReference>
<sequence>MRTKRASRLAACTALVLSAGMLLAGPASADSAPAGPHAVVKAPKTAANPTGTLPHTKAPLKAPNKAKRSVVAGTDAAGVAKPRFDVNSDGYTDVPFRELDDNLYLQNWTPGQQPAMFGNALGAYKDLILPGDLGGGTAPEVLDLSPNGVLTLHPDVDSYGIYSSGWSGSGWNMFNKVVSVGDVTGDGHNDLMARTPGGDLYLYAGTGNLSAPFAAGKKVGSSWNIFDQIVGANDVNGDGLGDVYGRTPNGDLYFYAGTGNAANPLKAGVKVGTNWNIYNQIVAVDDQNGDGHGDLIGRDVSGQIFIYVSQPDGRLKPRALAGHGWSGAQFFPSGSNPAYGKQDLFGLDGAGTLSYYYGQGDGYLSAAHPGDKGGWAGANYISSPSSLNSAKRWANVLEIASWGNLYVNGADLGGGWGIYNTVIGVGDLTGEGNGDLIARQGSNGHLYLYPGNGQATGVYSRIDVGAGWNAYDKLFGAGDINGDGLSDLLARTPDGTLYLYAGTGNAKAPFKGRVKIGTGWNMYSANKLAVPGDLTGDGRSDVVAVDGSGNLWRYDADGSGGLKSRVKIGFGWNTYKYGIY</sequence>
<dbReference type="SUPFAM" id="SSF69318">
    <property type="entry name" value="Integrin alpha N-terminal domain"/>
    <property type="match status" value="2"/>
</dbReference>
<dbReference type="EMBL" id="BMUU01000003">
    <property type="protein sequence ID" value="GGY30048.1"/>
    <property type="molecule type" value="Genomic_DNA"/>
</dbReference>
<feature type="chain" id="PRO_5046258665" description="VCBS repeat-containing protein" evidence="3">
    <location>
        <begin position="30"/>
        <end position="580"/>
    </location>
</feature>
<evidence type="ECO:0000313" key="5">
    <source>
        <dbReference type="Proteomes" id="UP000600946"/>
    </source>
</evidence>
<dbReference type="Pfam" id="PF01839">
    <property type="entry name" value="FG-GAP"/>
    <property type="match status" value="1"/>
</dbReference>
<dbReference type="Proteomes" id="UP000600946">
    <property type="component" value="Unassembled WGS sequence"/>
</dbReference>
<organism evidence="4 5">
    <name type="scientific">Streptomyces xanthochromogenes</name>
    <dbReference type="NCBI Taxonomy" id="67384"/>
    <lineage>
        <taxon>Bacteria</taxon>
        <taxon>Bacillati</taxon>
        <taxon>Actinomycetota</taxon>
        <taxon>Actinomycetes</taxon>
        <taxon>Kitasatosporales</taxon>
        <taxon>Streptomycetaceae</taxon>
        <taxon>Streptomyces</taxon>
    </lineage>
</organism>
<keyword evidence="5" id="KW-1185">Reference proteome</keyword>
<feature type="signal peptide" evidence="3">
    <location>
        <begin position="1"/>
        <end position="29"/>
    </location>
</feature>
<evidence type="ECO:0000256" key="1">
    <source>
        <dbReference type="ARBA" id="ARBA00022729"/>
    </source>
</evidence>
<reference evidence="5" key="1">
    <citation type="journal article" date="2019" name="Int. J. Syst. Evol. Microbiol.">
        <title>The Global Catalogue of Microorganisms (GCM) 10K type strain sequencing project: providing services to taxonomists for standard genome sequencing and annotation.</title>
        <authorList>
            <consortium name="The Broad Institute Genomics Platform"/>
            <consortium name="The Broad Institute Genome Sequencing Center for Infectious Disease"/>
            <person name="Wu L."/>
            <person name="Ma J."/>
        </authorList>
    </citation>
    <scope>NUCLEOTIDE SEQUENCE [LARGE SCALE GENOMIC DNA]</scope>
    <source>
        <strain evidence="5">JCM 4594</strain>
    </source>
</reference>
<dbReference type="InterPro" id="IPR013517">
    <property type="entry name" value="FG-GAP"/>
</dbReference>
<dbReference type="PANTHER" id="PTHR44103:SF1">
    <property type="entry name" value="PROPROTEIN CONVERTASE P"/>
    <property type="match status" value="1"/>
</dbReference>
<proteinExistence type="predicted"/>
<name>A0ABQ3A2B2_9ACTN</name>
<feature type="region of interest" description="Disordered" evidence="2">
    <location>
        <begin position="45"/>
        <end position="66"/>
    </location>
</feature>
<dbReference type="Gene3D" id="2.115.10.10">
    <property type="entry name" value="Tachylectin 2"/>
    <property type="match status" value="2"/>
</dbReference>
<evidence type="ECO:0000256" key="3">
    <source>
        <dbReference type="SAM" id="SignalP"/>
    </source>
</evidence>
<keyword evidence="1 3" id="KW-0732">Signal</keyword>